<reference evidence="9" key="1">
    <citation type="journal article" date="2019" name="Int. J. Syst. Evol. Microbiol.">
        <title>The Global Catalogue of Microorganisms (GCM) 10K type strain sequencing project: providing services to taxonomists for standard genome sequencing and annotation.</title>
        <authorList>
            <consortium name="The Broad Institute Genomics Platform"/>
            <consortium name="The Broad Institute Genome Sequencing Center for Infectious Disease"/>
            <person name="Wu L."/>
            <person name="Ma J."/>
        </authorList>
    </citation>
    <scope>NUCLEOTIDE SEQUENCE [LARGE SCALE GENOMIC DNA]</scope>
    <source>
        <strain evidence="9">JCM 9377</strain>
    </source>
</reference>
<dbReference type="Gene3D" id="2.40.110.10">
    <property type="entry name" value="Butyryl-CoA Dehydrogenase, subunit A, domain 2"/>
    <property type="match status" value="1"/>
</dbReference>
<dbReference type="InterPro" id="IPR009100">
    <property type="entry name" value="AcylCoA_DH/oxidase_NM_dom_sf"/>
</dbReference>
<comment type="similarity">
    <text evidence="2">Belongs to the acyl-CoA oxidase family.</text>
</comment>
<keyword evidence="4" id="KW-0274">FAD</keyword>
<dbReference type="InterPro" id="IPR055060">
    <property type="entry name" value="ACOX_C_alpha1"/>
</dbReference>
<dbReference type="Gene3D" id="1.20.140.10">
    <property type="entry name" value="Butyryl-CoA Dehydrogenase, subunit A, domain 3"/>
    <property type="match status" value="2"/>
</dbReference>
<evidence type="ECO:0000256" key="3">
    <source>
        <dbReference type="ARBA" id="ARBA00022630"/>
    </source>
</evidence>
<evidence type="ECO:0000259" key="6">
    <source>
        <dbReference type="Pfam" id="PF01756"/>
    </source>
</evidence>
<accession>A0ABP6QB61</accession>
<dbReference type="PANTHER" id="PTHR10909:SF382">
    <property type="entry name" value="ACYL-COENZYME A OXIDASE"/>
    <property type="match status" value="1"/>
</dbReference>
<gene>
    <name evidence="8" type="ORF">GCM10010468_36120</name>
</gene>
<comment type="cofactor">
    <cofactor evidence="1">
        <name>FAD</name>
        <dbReference type="ChEBI" id="CHEBI:57692"/>
    </cofactor>
</comment>
<dbReference type="InterPro" id="IPR036250">
    <property type="entry name" value="AcylCo_DH-like_C"/>
</dbReference>
<feature type="domain" description="Acyl-CoA oxidase C-terminal" evidence="6">
    <location>
        <begin position="461"/>
        <end position="588"/>
    </location>
</feature>
<dbReference type="SUPFAM" id="SSF47203">
    <property type="entry name" value="Acyl-CoA dehydrogenase C-terminal domain-like"/>
    <property type="match status" value="2"/>
</dbReference>
<dbReference type="Pfam" id="PF22924">
    <property type="entry name" value="ACOX_C_alpha1"/>
    <property type="match status" value="1"/>
</dbReference>
<name>A0ABP6QB61_9ACTN</name>
<evidence type="ECO:0000256" key="5">
    <source>
        <dbReference type="ARBA" id="ARBA00023002"/>
    </source>
</evidence>
<dbReference type="SUPFAM" id="SSF56645">
    <property type="entry name" value="Acyl-CoA dehydrogenase NM domain-like"/>
    <property type="match status" value="1"/>
</dbReference>
<evidence type="ECO:0000256" key="1">
    <source>
        <dbReference type="ARBA" id="ARBA00001974"/>
    </source>
</evidence>
<evidence type="ECO:0000313" key="9">
    <source>
        <dbReference type="Proteomes" id="UP001501237"/>
    </source>
</evidence>
<evidence type="ECO:0000313" key="8">
    <source>
        <dbReference type="EMBL" id="GAA3214990.1"/>
    </source>
</evidence>
<dbReference type="Proteomes" id="UP001501237">
    <property type="component" value="Unassembled WGS sequence"/>
</dbReference>
<dbReference type="PANTHER" id="PTHR10909">
    <property type="entry name" value="ELECTRON TRANSPORT OXIDOREDUCTASE"/>
    <property type="match status" value="1"/>
</dbReference>
<sequence>MTLSRHVHGPVDAETRAALTKIFTDQVFVRRTDLRPTEHYALTYERLRHLGGEAPRGRALPRHPEWTFGLAQWTAVSCPSLFMATVLHYYLSLDPILDFASSPEAVEPYVRELETFGAFGAFLVTEIGRGTSHLALRTEAVYDGGGFVLHTPDPDARKFMPNTGLPGVPKLGVVCARLIVEGEDRGVFPFVVRVPGEGVAVRPLPPSPLVPLDYAVTSFDRVRLPFEAWLSDGASITAEGYADPLGGGDARLVRTLAVARNMWALATAGMAATSRASVAIAFRHAAGRVTTGRLRPDLPVLGYRTTQEKLLGALATAYAATALANQSMLGWIRLRSAGRPGAPAGEGDGGTPTWFPVATINRDACLSKVMVTGLAERVAAACRLSAGAQGVLGCNRYTDYQGLAQAFHSVGGDNQLIVLDSAKAMVAGVQYDPPPGLPAPITALTSPADHLRLAATRERLLHAALSTTVEDALSEGADEFDVWNDHLALARDLVEAAGEHLTLATFLRAAEAEEPAVQELLRPLVQIFALEQTARHADFHLQHGLLSTTEVAEIPGLLNAAYDAVLPHAAELVDAFELSRELVQAPIAGDYVTAFAP</sequence>
<keyword evidence="3" id="KW-0285">Flavoprotein</keyword>
<organism evidence="8 9">
    <name type="scientific">Actinocorallia longicatena</name>
    <dbReference type="NCBI Taxonomy" id="111803"/>
    <lineage>
        <taxon>Bacteria</taxon>
        <taxon>Bacillati</taxon>
        <taxon>Actinomycetota</taxon>
        <taxon>Actinomycetes</taxon>
        <taxon>Streptosporangiales</taxon>
        <taxon>Thermomonosporaceae</taxon>
        <taxon>Actinocorallia</taxon>
    </lineage>
</organism>
<evidence type="ECO:0000259" key="7">
    <source>
        <dbReference type="Pfam" id="PF22924"/>
    </source>
</evidence>
<evidence type="ECO:0008006" key="10">
    <source>
        <dbReference type="Google" id="ProtNLM"/>
    </source>
</evidence>
<evidence type="ECO:0000256" key="4">
    <source>
        <dbReference type="ARBA" id="ARBA00022827"/>
    </source>
</evidence>
<evidence type="ECO:0000256" key="2">
    <source>
        <dbReference type="ARBA" id="ARBA00006288"/>
    </source>
</evidence>
<dbReference type="EMBL" id="BAAAUV010000008">
    <property type="protein sequence ID" value="GAA3214990.1"/>
    <property type="molecule type" value="Genomic_DNA"/>
</dbReference>
<comment type="caution">
    <text evidence="8">The sequence shown here is derived from an EMBL/GenBank/DDBJ whole genome shotgun (WGS) entry which is preliminary data.</text>
</comment>
<dbReference type="Pfam" id="PF01756">
    <property type="entry name" value="ACOX"/>
    <property type="match status" value="1"/>
</dbReference>
<dbReference type="InterPro" id="IPR012258">
    <property type="entry name" value="Acyl-CoA_oxidase"/>
</dbReference>
<proteinExistence type="inferred from homology"/>
<feature type="domain" description="Acyl-CoA oxidase C-alpha1" evidence="7">
    <location>
        <begin position="269"/>
        <end position="425"/>
    </location>
</feature>
<dbReference type="InterPro" id="IPR046373">
    <property type="entry name" value="Acyl-CoA_Oxase/DH_mid-dom_sf"/>
</dbReference>
<protein>
    <recommendedName>
        <fullName evidence="10">Acyl-coenzyme A oxidase</fullName>
    </recommendedName>
</protein>
<dbReference type="RefSeq" id="WP_344829430.1">
    <property type="nucleotide sequence ID" value="NZ_BAAAUV010000008.1"/>
</dbReference>
<keyword evidence="5" id="KW-0560">Oxidoreductase</keyword>
<dbReference type="InterPro" id="IPR002655">
    <property type="entry name" value="Acyl-CoA_oxidase_C"/>
</dbReference>
<keyword evidence="9" id="KW-1185">Reference proteome</keyword>